<organism evidence="2 3">
    <name type="scientific">Naasia aerilata</name>
    <dbReference type="NCBI Taxonomy" id="1162966"/>
    <lineage>
        <taxon>Bacteria</taxon>
        <taxon>Bacillati</taxon>
        <taxon>Actinomycetota</taxon>
        <taxon>Actinomycetes</taxon>
        <taxon>Micrococcales</taxon>
        <taxon>Microbacteriaceae</taxon>
        <taxon>Naasia</taxon>
    </lineage>
</organism>
<feature type="chain" id="PRO_5046804189" description="Tfp pilus assembly protein PilO" evidence="1">
    <location>
        <begin position="16"/>
        <end position="180"/>
    </location>
</feature>
<proteinExistence type="predicted"/>
<gene>
    <name evidence="2" type="ORF">GCM10025866_10240</name>
</gene>
<evidence type="ECO:0000313" key="2">
    <source>
        <dbReference type="EMBL" id="BDZ45115.1"/>
    </source>
</evidence>
<evidence type="ECO:0008006" key="4">
    <source>
        <dbReference type="Google" id="ProtNLM"/>
    </source>
</evidence>
<feature type="signal peptide" evidence="1">
    <location>
        <begin position="1"/>
        <end position="15"/>
    </location>
</feature>
<evidence type="ECO:0000256" key="1">
    <source>
        <dbReference type="SAM" id="SignalP"/>
    </source>
</evidence>
<keyword evidence="1" id="KW-0732">Signal</keyword>
<keyword evidence="3" id="KW-1185">Reference proteome</keyword>
<reference evidence="3" key="1">
    <citation type="journal article" date="2019" name="Int. J. Syst. Evol. Microbiol.">
        <title>The Global Catalogue of Microorganisms (GCM) 10K type strain sequencing project: providing services to taxonomists for standard genome sequencing and annotation.</title>
        <authorList>
            <consortium name="The Broad Institute Genomics Platform"/>
            <consortium name="The Broad Institute Genome Sequencing Center for Infectious Disease"/>
            <person name="Wu L."/>
            <person name="Ma J."/>
        </authorList>
    </citation>
    <scope>NUCLEOTIDE SEQUENCE [LARGE SCALE GENOMIC DNA]</scope>
    <source>
        <strain evidence="3">NBRC 108725</strain>
    </source>
</reference>
<sequence>MVFALVVLATGGAFALNSAAQSSLTAAQDETLTLLTQQGQYADLKQVQERIALTEAAQAVGASPEVDWSSYLSTLRGTLPGGVTLTSVSVDSATATEGYEQPTVPLEGPRIATLNFTAMSPTLPDVPTWIDALATLPAFVDAVPNSVTLDESGAYVVDMTLHVGPDAYSGRFTPAEGGAK</sequence>
<dbReference type="EMBL" id="AP027731">
    <property type="protein sequence ID" value="BDZ45115.1"/>
    <property type="molecule type" value="Genomic_DNA"/>
</dbReference>
<dbReference type="Proteomes" id="UP001321498">
    <property type="component" value="Chromosome"/>
</dbReference>
<evidence type="ECO:0000313" key="3">
    <source>
        <dbReference type="Proteomes" id="UP001321498"/>
    </source>
</evidence>
<name>A0ABM8GA79_9MICO</name>
<protein>
    <recommendedName>
        <fullName evidence="4">Tfp pilus assembly protein PilO</fullName>
    </recommendedName>
</protein>
<accession>A0ABM8GA79</accession>